<reference evidence="1" key="1">
    <citation type="submission" date="2020-04" db="EMBL/GenBank/DDBJ databases">
        <authorList>
            <person name="Alioto T."/>
            <person name="Alioto T."/>
            <person name="Gomez Garrido J."/>
        </authorList>
    </citation>
    <scope>NUCLEOTIDE SEQUENCE</scope>
    <source>
        <strain evidence="1">A484AB</strain>
    </source>
</reference>
<dbReference type="OrthoDB" id="367221at2759"/>
<dbReference type="Proteomes" id="UP001152795">
    <property type="component" value="Unassembled WGS sequence"/>
</dbReference>
<accession>A0A7D9EN44</accession>
<dbReference type="PROSITE" id="PS51165">
    <property type="entry name" value="THUMP"/>
    <property type="match status" value="1"/>
</dbReference>
<dbReference type="GO" id="GO:0006400">
    <property type="term" value="P:tRNA modification"/>
    <property type="evidence" value="ECO:0007669"/>
    <property type="project" value="InterPro"/>
</dbReference>
<dbReference type="PANTHER" id="PTHR13452:SF10">
    <property type="entry name" value="THUMP DOMAIN-CONTAINING PROTEIN 1"/>
    <property type="match status" value="1"/>
</dbReference>
<evidence type="ECO:0000313" key="1">
    <source>
        <dbReference type="EMBL" id="CAB4012967.1"/>
    </source>
</evidence>
<proteinExistence type="predicted"/>
<dbReference type="PANTHER" id="PTHR13452">
    <property type="entry name" value="THUMP DOMAIN CONTAINING PROTEIN 1-RELATED"/>
    <property type="match status" value="1"/>
</dbReference>
<name>A0A7D9EN44_PARCT</name>
<dbReference type="GO" id="GO:0003723">
    <property type="term" value="F:RNA binding"/>
    <property type="evidence" value="ECO:0007669"/>
    <property type="project" value="UniProtKB-UniRule"/>
</dbReference>
<sequence>MLFRSFQRLVPITNICSADLKSIKTVSEHFLPGEDTNDCVSICVHYKSRFNSSLKRDDVLSEVSSMFLNSGHKVDLKNPDMVIVVEIMRGLCFMNILNDFFRFKRYNLHQIANTKDKVEDTTIDNTKDNVEGDSAEGGLS</sequence>
<gene>
    <name evidence="1" type="ORF">PACLA_8A043631</name>
</gene>
<dbReference type="CDD" id="cd11717">
    <property type="entry name" value="THUMP_THUMPD1_like"/>
    <property type="match status" value="1"/>
</dbReference>
<protein>
    <submittedName>
        <fullName evidence="1">THUMP domain-containing 1 homolog</fullName>
    </submittedName>
</protein>
<dbReference type="InterPro" id="IPR004114">
    <property type="entry name" value="THUMP_dom"/>
</dbReference>
<dbReference type="SUPFAM" id="SSF143437">
    <property type="entry name" value="THUMP domain-like"/>
    <property type="match status" value="1"/>
</dbReference>
<evidence type="ECO:0000313" key="2">
    <source>
        <dbReference type="Proteomes" id="UP001152795"/>
    </source>
</evidence>
<dbReference type="EMBL" id="CACRXK020007698">
    <property type="protein sequence ID" value="CAB4012967.1"/>
    <property type="molecule type" value="Genomic_DNA"/>
</dbReference>
<dbReference type="InterPro" id="IPR040183">
    <property type="entry name" value="THUMPD1-like"/>
</dbReference>
<comment type="caution">
    <text evidence="1">The sequence shown here is derived from an EMBL/GenBank/DDBJ whole genome shotgun (WGS) entry which is preliminary data.</text>
</comment>
<keyword evidence="2" id="KW-1185">Reference proteome</keyword>
<dbReference type="Pfam" id="PF02926">
    <property type="entry name" value="THUMP"/>
    <property type="match status" value="1"/>
</dbReference>
<organism evidence="1 2">
    <name type="scientific">Paramuricea clavata</name>
    <name type="common">Red gorgonian</name>
    <name type="synonym">Violescent sea-whip</name>
    <dbReference type="NCBI Taxonomy" id="317549"/>
    <lineage>
        <taxon>Eukaryota</taxon>
        <taxon>Metazoa</taxon>
        <taxon>Cnidaria</taxon>
        <taxon>Anthozoa</taxon>
        <taxon>Octocorallia</taxon>
        <taxon>Malacalcyonacea</taxon>
        <taxon>Plexauridae</taxon>
        <taxon>Paramuricea</taxon>
    </lineage>
</organism>
<dbReference type="Gene3D" id="3.30.2300.10">
    <property type="entry name" value="THUMP superfamily"/>
    <property type="match status" value="1"/>
</dbReference>
<dbReference type="AlphaFoldDB" id="A0A7D9EN44"/>